<name>A0ABD1N5B0_9FABA</name>
<comment type="caution">
    <text evidence="6">The sequence shown here is derived from an EMBL/GenBank/DDBJ whole genome shotgun (WGS) entry which is preliminary data.</text>
</comment>
<keyword evidence="1" id="KW-0433">Leucine-rich repeat</keyword>
<evidence type="ECO:0000259" key="5">
    <source>
        <dbReference type="Pfam" id="PF23559"/>
    </source>
</evidence>
<dbReference type="AlphaFoldDB" id="A0ABD1N5B0"/>
<dbReference type="InterPro" id="IPR036388">
    <property type="entry name" value="WH-like_DNA-bd_sf"/>
</dbReference>
<keyword evidence="7" id="KW-1185">Reference proteome</keyword>
<sequence>MVYKLNRVQRFIKVMELSLEEAWKMFRDIVRDSNPKIDSPDIQPIAKLVCKGCSRLHLLIYKIANSFKLKESAPSWWARLEDLKPWPEIQNQGLQELYLCLKFCYDELKDKKKQKCFLYTSMYPADCKVYTDYLVGCWAAQGLLGDVNDQRSYRSACKCGIDILEHLANVSLLEKGEAMIYVNMNDCMRQLALHICSKDLECSFYLKDGEDSENLKFKSLAAG</sequence>
<protein>
    <recommendedName>
        <fullName evidence="5">Disease resistance protein winged helix domain-containing protein</fullName>
    </recommendedName>
</protein>
<dbReference type="Proteomes" id="UP001603857">
    <property type="component" value="Unassembled WGS sequence"/>
</dbReference>
<dbReference type="InterPro" id="IPR042197">
    <property type="entry name" value="Apaf_helical"/>
</dbReference>
<dbReference type="EMBL" id="JBGMDY010000002">
    <property type="protein sequence ID" value="KAL2343208.1"/>
    <property type="molecule type" value="Genomic_DNA"/>
</dbReference>
<dbReference type="Gene3D" id="1.10.10.10">
    <property type="entry name" value="Winged helix-like DNA-binding domain superfamily/Winged helix DNA-binding domain"/>
    <property type="match status" value="1"/>
</dbReference>
<evidence type="ECO:0000256" key="1">
    <source>
        <dbReference type="ARBA" id="ARBA00022614"/>
    </source>
</evidence>
<dbReference type="PANTHER" id="PTHR33463">
    <property type="entry name" value="NB-ARC DOMAIN-CONTAINING PROTEIN-RELATED"/>
    <property type="match status" value="1"/>
</dbReference>
<dbReference type="InterPro" id="IPR058922">
    <property type="entry name" value="WHD_DRP"/>
</dbReference>
<dbReference type="GO" id="GO:0005524">
    <property type="term" value="F:ATP binding"/>
    <property type="evidence" value="ECO:0007669"/>
    <property type="project" value="UniProtKB-KW"/>
</dbReference>
<evidence type="ECO:0000313" key="7">
    <source>
        <dbReference type="Proteomes" id="UP001603857"/>
    </source>
</evidence>
<keyword evidence="4" id="KW-0611">Plant defense</keyword>
<dbReference type="InterPro" id="IPR027417">
    <property type="entry name" value="P-loop_NTPase"/>
</dbReference>
<evidence type="ECO:0000256" key="2">
    <source>
        <dbReference type="ARBA" id="ARBA00022737"/>
    </source>
</evidence>
<dbReference type="SUPFAM" id="SSF52540">
    <property type="entry name" value="P-loop containing nucleoside triphosphate hydrolases"/>
    <property type="match status" value="1"/>
</dbReference>
<evidence type="ECO:0000256" key="3">
    <source>
        <dbReference type="ARBA" id="ARBA00022741"/>
    </source>
</evidence>
<dbReference type="PANTHER" id="PTHR33463:SF81">
    <property type="entry name" value="DISEASE RESISTANCE PROTEIN RPS2-LIKE"/>
    <property type="match status" value="1"/>
</dbReference>
<evidence type="ECO:0000313" key="6">
    <source>
        <dbReference type="EMBL" id="KAL2343208.1"/>
    </source>
</evidence>
<reference evidence="6 7" key="1">
    <citation type="submission" date="2024-08" db="EMBL/GenBank/DDBJ databases">
        <title>Insights into the chromosomal genome structure of Flemingia macrophylla.</title>
        <authorList>
            <person name="Ding Y."/>
            <person name="Zhao Y."/>
            <person name="Bi W."/>
            <person name="Wu M."/>
            <person name="Zhao G."/>
            <person name="Gong Y."/>
            <person name="Li W."/>
            <person name="Zhang P."/>
        </authorList>
    </citation>
    <scope>NUCLEOTIDE SEQUENCE [LARGE SCALE GENOMIC DNA]</scope>
    <source>
        <strain evidence="6">DYQJB</strain>
        <tissue evidence="6">Leaf</tissue>
    </source>
</reference>
<dbReference type="InterPro" id="IPR050905">
    <property type="entry name" value="Plant_NBS-LRR"/>
</dbReference>
<accession>A0ABD1N5B0</accession>
<keyword evidence="2" id="KW-0677">Repeat</keyword>
<feature type="domain" description="Disease resistance protein winged helix" evidence="5">
    <location>
        <begin position="122"/>
        <end position="192"/>
    </location>
</feature>
<dbReference type="GO" id="GO:0006952">
    <property type="term" value="P:defense response"/>
    <property type="evidence" value="ECO:0007669"/>
    <property type="project" value="UniProtKB-KW"/>
</dbReference>
<evidence type="ECO:0000256" key="4">
    <source>
        <dbReference type="ARBA" id="ARBA00022821"/>
    </source>
</evidence>
<dbReference type="Pfam" id="PF23559">
    <property type="entry name" value="WHD_DRP"/>
    <property type="match status" value="1"/>
</dbReference>
<organism evidence="6 7">
    <name type="scientific">Flemingia macrophylla</name>
    <dbReference type="NCBI Taxonomy" id="520843"/>
    <lineage>
        <taxon>Eukaryota</taxon>
        <taxon>Viridiplantae</taxon>
        <taxon>Streptophyta</taxon>
        <taxon>Embryophyta</taxon>
        <taxon>Tracheophyta</taxon>
        <taxon>Spermatophyta</taxon>
        <taxon>Magnoliopsida</taxon>
        <taxon>eudicotyledons</taxon>
        <taxon>Gunneridae</taxon>
        <taxon>Pentapetalae</taxon>
        <taxon>rosids</taxon>
        <taxon>fabids</taxon>
        <taxon>Fabales</taxon>
        <taxon>Fabaceae</taxon>
        <taxon>Papilionoideae</taxon>
        <taxon>50 kb inversion clade</taxon>
        <taxon>NPAAA clade</taxon>
        <taxon>indigoferoid/millettioid clade</taxon>
        <taxon>Phaseoleae</taxon>
        <taxon>Flemingia</taxon>
    </lineage>
</organism>
<proteinExistence type="predicted"/>
<gene>
    <name evidence="6" type="ORF">Fmac_004493</name>
</gene>
<keyword evidence="3" id="KW-0547">Nucleotide-binding</keyword>
<dbReference type="Gene3D" id="1.10.8.430">
    <property type="entry name" value="Helical domain of apoptotic protease-activating factors"/>
    <property type="match status" value="1"/>
</dbReference>